<proteinExistence type="predicted"/>
<protein>
    <submittedName>
        <fullName evidence="2">Uncharacterized protein</fullName>
    </submittedName>
</protein>
<organism evidence="2 3">
    <name type="scientific">Glomus cerebriforme</name>
    <dbReference type="NCBI Taxonomy" id="658196"/>
    <lineage>
        <taxon>Eukaryota</taxon>
        <taxon>Fungi</taxon>
        <taxon>Fungi incertae sedis</taxon>
        <taxon>Mucoromycota</taxon>
        <taxon>Glomeromycotina</taxon>
        <taxon>Glomeromycetes</taxon>
        <taxon>Glomerales</taxon>
        <taxon>Glomeraceae</taxon>
        <taxon>Glomus</taxon>
    </lineage>
</organism>
<name>A0A397TMC1_9GLOM</name>
<feature type="compositionally biased region" description="Polar residues" evidence="1">
    <location>
        <begin position="366"/>
        <end position="383"/>
    </location>
</feature>
<feature type="compositionally biased region" description="Polar residues" evidence="1">
    <location>
        <begin position="424"/>
        <end position="441"/>
    </location>
</feature>
<comment type="caution">
    <text evidence="2">The sequence shown here is derived from an EMBL/GenBank/DDBJ whole genome shotgun (WGS) entry which is preliminary data.</text>
</comment>
<feature type="region of interest" description="Disordered" evidence="1">
    <location>
        <begin position="1"/>
        <end position="83"/>
    </location>
</feature>
<dbReference type="AlphaFoldDB" id="A0A397TMC1"/>
<evidence type="ECO:0000313" key="2">
    <source>
        <dbReference type="EMBL" id="RIA97615.1"/>
    </source>
</evidence>
<keyword evidence="3" id="KW-1185">Reference proteome</keyword>
<feature type="compositionally biased region" description="Polar residues" evidence="1">
    <location>
        <begin position="1"/>
        <end position="57"/>
    </location>
</feature>
<dbReference type="STRING" id="658196.A0A397TMC1"/>
<feature type="compositionally biased region" description="Polar residues" evidence="1">
    <location>
        <begin position="396"/>
        <end position="412"/>
    </location>
</feature>
<feature type="compositionally biased region" description="Polar residues" evidence="1">
    <location>
        <begin position="328"/>
        <end position="354"/>
    </location>
</feature>
<reference evidence="2 3" key="1">
    <citation type="submission" date="2018-06" db="EMBL/GenBank/DDBJ databases">
        <title>Comparative genomics reveals the genomic features of Rhizophagus irregularis, R. cerebriforme, R. diaphanum and Gigaspora rosea, and their symbiotic lifestyle signature.</title>
        <authorList>
            <person name="Morin E."/>
            <person name="San Clemente H."/>
            <person name="Chen E.C.H."/>
            <person name="De La Providencia I."/>
            <person name="Hainaut M."/>
            <person name="Kuo A."/>
            <person name="Kohler A."/>
            <person name="Murat C."/>
            <person name="Tang N."/>
            <person name="Roy S."/>
            <person name="Loubradou J."/>
            <person name="Henrissat B."/>
            <person name="Grigoriev I.V."/>
            <person name="Corradi N."/>
            <person name="Roux C."/>
            <person name="Martin F.M."/>
        </authorList>
    </citation>
    <scope>NUCLEOTIDE SEQUENCE [LARGE SCALE GENOMIC DNA]</scope>
    <source>
        <strain evidence="2 3">DAOM 227022</strain>
    </source>
</reference>
<feature type="compositionally biased region" description="Polar residues" evidence="1">
    <location>
        <begin position="65"/>
        <end position="83"/>
    </location>
</feature>
<evidence type="ECO:0000256" key="1">
    <source>
        <dbReference type="SAM" id="MobiDB-lite"/>
    </source>
</evidence>
<accession>A0A397TMC1</accession>
<dbReference type="EMBL" id="QKYT01000027">
    <property type="protein sequence ID" value="RIA97615.1"/>
    <property type="molecule type" value="Genomic_DNA"/>
</dbReference>
<feature type="compositionally biased region" description="Polar residues" evidence="1">
    <location>
        <begin position="300"/>
        <end position="316"/>
    </location>
</feature>
<gene>
    <name evidence="2" type="ORF">C1645_813853</name>
</gene>
<dbReference type="Proteomes" id="UP000265703">
    <property type="component" value="Unassembled WGS sequence"/>
</dbReference>
<feature type="region of interest" description="Disordered" evidence="1">
    <location>
        <begin position="294"/>
        <end position="452"/>
    </location>
</feature>
<evidence type="ECO:0000313" key="3">
    <source>
        <dbReference type="Proteomes" id="UP000265703"/>
    </source>
</evidence>
<feature type="non-terminal residue" evidence="2">
    <location>
        <position position="452"/>
    </location>
</feature>
<sequence length="452" mass="50908">MNDSWTTVQQNFSNDDNSWPNANKSNNLQVEANWERQNSSGNWGTERPSATTPSENNLIAKRTVQESWGQNKSENSWVSRNDSIQVDQSWQNKRFSPQKEPAKSASAYNKINDQQEEKLDSLAMQVGIQQSYESLRNDDYDRQQIILEEDNWDPSYDSVPTSSKPQLGKSIITSFNDEIPFNTSDVYKAKGRVESSITSPNSTFQELPRKEFRNVEVQTDPIDLSLITKERLFSCTIGSPIKKEYQDKPVTNNISEKRYPSQQISLLDVDPEEWNTKVEGSADSWKPVFREGTAAIPPTKSDTNSRSEVTQWSATTVLPKPGSDSWDSKPTPTQNDSWNTTSQQTPARNDNRGTVPQPIPVLPDSWDSTPQQTNAVPQRNARNTVPDPIPVLPDSWDSTPQQTTMRNDNRGTVPQPMPVLPDSWDSTPQQTDAASQRNARNTVPAPIPVQPD</sequence>
<dbReference type="OrthoDB" id="2391219at2759"/>